<evidence type="ECO:0000313" key="2">
    <source>
        <dbReference type="EMBL" id="PZX36885.1"/>
    </source>
</evidence>
<dbReference type="RefSeq" id="WP_041567050.1">
    <property type="nucleotide sequence ID" value="NZ_QKZR01000008.1"/>
</dbReference>
<feature type="transmembrane region" description="Helical" evidence="1">
    <location>
        <begin position="109"/>
        <end position="128"/>
    </location>
</feature>
<keyword evidence="1" id="KW-0472">Membrane</keyword>
<proteinExistence type="predicted"/>
<comment type="caution">
    <text evidence="2">The sequence shown here is derived from an EMBL/GenBank/DDBJ whole genome shotgun (WGS) entry which is preliminary data.</text>
</comment>
<feature type="transmembrane region" description="Helical" evidence="1">
    <location>
        <begin position="9"/>
        <end position="27"/>
    </location>
</feature>
<name>A0ABX5PU52_9FLAO</name>
<evidence type="ECO:0000313" key="3">
    <source>
        <dbReference type="Proteomes" id="UP000248584"/>
    </source>
</evidence>
<sequence length="133" mass="15231">MYQLLSEKGIYKMGGILLILISISTSFNSYKKYDAIFYGRDVIVPVLDIPISCKSSNKSVKAYFTFIYNGIEYSKNIKGEYCGLLERNKTVKLKINSDNSVFVYPNEKMTMQIISIVILFIIGILFLLKQNEI</sequence>
<dbReference type="Proteomes" id="UP000248584">
    <property type="component" value="Unassembled WGS sequence"/>
</dbReference>
<evidence type="ECO:0000256" key="1">
    <source>
        <dbReference type="SAM" id="Phobius"/>
    </source>
</evidence>
<reference evidence="2 3" key="1">
    <citation type="submission" date="2018-06" db="EMBL/GenBank/DDBJ databases">
        <title>Genomic Encyclopedia of Archaeal and Bacterial Type Strains, Phase II (KMG-II): from individual species to whole genera.</title>
        <authorList>
            <person name="Goeker M."/>
        </authorList>
    </citation>
    <scope>NUCLEOTIDE SEQUENCE [LARGE SCALE GENOMIC DNA]</scope>
    <source>
        <strain evidence="2 3">DSM 17205</strain>
    </source>
</reference>
<keyword evidence="1" id="KW-0812">Transmembrane</keyword>
<dbReference type="EMBL" id="QKZR01000008">
    <property type="protein sequence ID" value="PZX36885.1"/>
    <property type="molecule type" value="Genomic_DNA"/>
</dbReference>
<protein>
    <submittedName>
        <fullName evidence="2">Uncharacterized protein</fullName>
    </submittedName>
</protein>
<accession>A0ABX5PU52</accession>
<organism evidence="2 3">
    <name type="scientific">Nonlabens dokdonensis</name>
    <dbReference type="NCBI Taxonomy" id="328515"/>
    <lineage>
        <taxon>Bacteria</taxon>
        <taxon>Pseudomonadati</taxon>
        <taxon>Bacteroidota</taxon>
        <taxon>Flavobacteriia</taxon>
        <taxon>Flavobacteriales</taxon>
        <taxon>Flavobacteriaceae</taxon>
        <taxon>Nonlabens</taxon>
    </lineage>
</organism>
<keyword evidence="3" id="KW-1185">Reference proteome</keyword>
<gene>
    <name evidence="2" type="ORF">LX97_03350</name>
</gene>
<keyword evidence="1" id="KW-1133">Transmembrane helix</keyword>